<evidence type="ECO:0000313" key="2">
    <source>
        <dbReference type="Proteomes" id="UP000027265"/>
    </source>
</evidence>
<keyword evidence="2" id="KW-1185">Reference proteome</keyword>
<dbReference type="EMBL" id="KL197741">
    <property type="protein sequence ID" value="KDQ52317.1"/>
    <property type="molecule type" value="Genomic_DNA"/>
</dbReference>
<organism evidence="1 2">
    <name type="scientific">Jaapia argillacea MUCL 33604</name>
    <dbReference type="NCBI Taxonomy" id="933084"/>
    <lineage>
        <taxon>Eukaryota</taxon>
        <taxon>Fungi</taxon>
        <taxon>Dikarya</taxon>
        <taxon>Basidiomycota</taxon>
        <taxon>Agaricomycotina</taxon>
        <taxon>Agaricomycetes</taxon>
        <taxon>Agaricomycetidae</taxon>
        <taxon>Jaapiales</taxon>
        <taxon>Jaapiaceae</taxon>
        <taxon>Jaapia</taxon>
    </lineage>
</organism>
<reference evidence="2" key="1">
    <citation type="journal article" date="2014" name="Proc. Natl. Acad. Sci. U.S.A.">
        <title>Extensive sampling of basidiomycete genomes demonstrates inadequacy of the white-rot/brown-rot paradigm for wood decay fungi.</title>
        <authorList>
            <person name="Riley R."/>
            <person name="Salamov A.A."/>
            <person name="Brown D.W."/>
            <person name="Nagy L.G."/>
            <person name="Floudas D."/>
            <person name="Held B.W."/>
            <person name="Levasseur A."/>
            <person name="Lombard V."/>
            <person name="Morin E."/>
            <person name="Otillar R."/>
            <person name="Lindquist E.A."/>
            <person name="Sun H."/>
            <person name="LaButti K.M."/>
            <person name="Schmutz J."/>
            <person name="Jabbour D."/>
            <person name="Luo H."/>
            <person name="Baker S.E."/>
            <person name="Pisabarro A.G."/>
            <person name="Walton J.D."/>
            <person name="Blanchette R.A."/>
            <person name="Henrissat B."/>
            <person name="Martin F."/>
            <person name="Cullen D."/>
            <person name="Hibbett D.S."/>
            <person name="Grigoriev I.V."/>
        </authorList>
    </citation>
    <scope>NUCLEOTIDE SEQUENCE [LARGE SCALE GENOMIC DNA]</scope>
    <source>
        <strain evidence="2">MUCL 33604</strain>
    </source>
</reference>
<proteinExistence type="predicted"/>
<name>A0A067PM66_9AGAM</name>
<dbReference type="Proteomes" id="UP000027265">
    <property type="component" value="Unassembled WGS sequence"/>
</dbReference>
<protein>
    <submittedName>
        <fullName evidence="1">Uncharacterized protein</fullName>
    </submittedName>
</protein>
<accession>A0A067PM66</accession>
<dbReference type="InParanoid" id="A0A067PM66"/>
<dbReference type="HOGENOM" id="CLU_1235196_0_0_1"/>
<sequence length="224" mass="24608">MNFASRQPMHPRPNFHPVSHLHLIIHNTQVLPAHHAPCSIPPISRILASRLVLTRRSDMTVPETPNSKAISSCNSHLASFHERGSGTRRKSRGIGSVAQTIDPEVERVRGVGYVSRVESPHKTPLLFSSYPSGISPPCNRTFNQRKLELPISASPSLSRHNCGTSLTSSLASISKSSPIPPRQSERKHVCASLLTRRCDVPLLRLPTTKGYRDGGLVSMEVHTT</sequence>
<evidence type="ECO:0000313" key="1">
    <source>
        <dbReference type="EMBL" id="KDQ52317.1"/>
    </source>
</evidence>
<gene>
    <name evidence="1" type="ORF">JAAARDRAFT_488310</name>
</gene>
<dbReference type="AlphaFoldDB" id="A0A067PM66"/>